<keyword evidence="7" id="KW-0998">Cell outer membrane</keyword>
<evidence type="ECO:0000256" key="2">
    <source>
        <dbReference type="ARBA" id="ARBA00007613"/>
    </source>
</evidence>
<accession>A0ABS0HJE2</accession>
<evidence type="ECO:0000256" key="8">
    <source>
        <dbReference type="SAM" id="MobiDB-lite"/>
    </source>
</evidence>
<dbReference type="InterPro" id="IPR010130">
    <property type="entry name" value="T1SS_OMP_TolC"/>
</dbReference>
<keyword evidence="11" id="KW-1185">Reference proteome</keyword>
<evidence type="ECO:0000256" key="4">
    <source>
        <dbReference type="ARBA" id="ARBA00022452"/>
    </source>
</evidence>
<feature type="region of interest" description="Disordered" evidence="8">
    <location>
        <begin position="501"/>
        <end position="529"/>
    </location>
</feature>
<keyword evidence="9" id="KW-0732">Signal</keyword>
<dbReference type="PANTHER" id="PTHR30026:SF22">
    <property type="entry name" value="OUTER MEMBRANE EFFLUX PROTEIN"/>
    <property type="match status" value="1"/>
</dbReference>
<keyword evidence="5" id="KW-0812">Transmembrane</keyword>
<keyword evidence="6" id="KW-0472">Membrane</keyword>
<evidence type="ECO:0000313" key="10">
    <source>
        <dbReference type="EMBL" id="MBF9152121.1"/>
    </source>
</evidence>
<dbReference type="EMBL" id="JADQDC010000009">
    <property type="protein sequence ID" value="MBF9152121.1"/>
    <property type="molecule type" value="Genomic_DNA"/>
</dbReference>
<evidence type="ECO:0000256" key="1">
    <source>
        <dbReference type="ARBA" id="ARBA00004442"/>
    </source>
</evidence>
<sequence length="529" mass="56679">MGKTYTAALIAALLGSTALPIPAGAQQSTEGSFAYAPELAPETPADLRDELSAQTPVASLSAALRRAYWGNPTLQAQRAAVRGVDWRVPQARAAYGPRLSASGSYGWQRDNFETAPGDYTPLSGWSTTAQAVLTQPLFTFGRNAAAEQFALAQREFQGNVLRSSEQQTMLDAITAYVAVLRDRAGVGIAQDNLDLLERELVDNQARLKAREVTSSDLQQVETRVDLGRAQVLSAKRAIAGSEALFVRVIGAPASPAAAAPNPLSLPVRTLEEAYAYAEAHNPVLFAAQAREKVSRAQVASARADLAPRVDLRAAADYGTTSPYSNTLRQNTLRGEVLVTAPLFESGLRRSRVSEAEALNDADWRLMDAAMRENRAAIADAWSDWQAQTGAIARLGDAVESARKAYDGALLQERAGLRTTLDVLDLARELLSARSSYNSAIANATIAKARLLAAMGSLEYGWLLPDEARYDADGHFQDVRRKGDVPLLTPLFRAIDHTVAGGGAPRPLRDPSAKVATPGFTLTEGPDAQK</sequence>
<feature type="chain" id="PRO_5047052030" evidence="9">
    <location>
        <begin position="26"/>
        <end position="529"/>
    </location>
</feature>
<comment type="similarity">
    <text evidence="2">Belongs to the outer membrane factor (OMF) (TC 1.B.17) family.</text>
</comment>
<evidence type="ECO:0000256" key="7">
    <source>
        <dbReference type="ARBA" id="ARBA00023237"/>
    </source>
</evidence>
<proteinExistence type="inferred from homology"/>
<comment type="subcellular location">
    <subcellularLocation>
        <location evidence="1">Cell outer membrane</location>
    </subcellularLocation>
</comment>
<dbReference type="InterPro" id="IPR051906">
    <property type="entry name" value="TolC-like"/>
</dbReference>
<evidence type="ECO:0000256" key="3">
    <source>
        <dbReference type="ARBA" id="ARBA00022448"/>
    </source>
</evidence>
<dbReference type="Proteomes" id="UP000600799">
    <property type="component" value="Unassembled WGS sequence"/>
</dbReference>
<protein>
    <submittedName>
        <fullName evidence="10">TolC family outer membrane protein</fullName>
    </submittedName>
</protein>
<dbReference type="SUPFAM" id="SSF56954">
    <property type="entry name" value="Outer membrane efflux proteins (OEP)"/>
    <property type="match status" value="1"/>
</dbReference>
<evidence type="ECO:0000256" key="5">
    <source>
        <dbReference type="ARBA" id="ARBA00022692"/>
    </source>
</evidence>
<gene>
    <name evidence="10" type="ORF">I2488_14005</name>
</gene>
<evidence type="ECO:0000256" key="9">
    <source>
        <dbReference type="SAM" id="SignalP"/>
    </source>
</evidence>
<evidence type="ECO:0000313" key="11">
    <source>
        <dbReference type="Proteomes" id="UP000600799"/>
    </source>
</evidence>
<dbReference type="InterPro" id="IPR003423">
    <property type="entry name" value="OMP_efflux"/>
</dbReference>
<organism evidence="10 11">
    <name type="scientific">Novosphingobium jiangmenense</name>
    <dbReference type="NCBI Taxonomy" id="2791981"/>
    <lineage>
        <taxon>Bacteria</taxon>
        <taxon>Pseudomonadati</taxon>
        <taxon>Pseudomonadota</taxon>
        <taxon>Alphaproteobacteria</taxon>
        <taxon>Sphingomonadales</taxon>
        <taxon>Sphingomonadaceae</taxon>
        <taxon>Novosphingobium</taxon>
    </lineage>
</organism>
<dbReference type="Pfam" id="PF02321">
    <property type="entry name" value="OEP"/>
    <property type="match status" value="2"/>
</dbReference>
<feature type="signal peptide" evidence="9">
    <location>
        <begin position="1"/>
        <end position="25"/>
    </location>
</feature>
<evidence type="ECO:0000256" key="6">
    <source>
        <dbReference type="ARBA" id="ARBA00023136"/>
    </source>
</evidence>
<keyword evidence="4" id="KW-1134">Transmembrane beta strand</keyword>
<dbReference type="PANTHER" id="PTHR30026">
    <property type="entry name" value="OUTER MEMBRANE PROTEIN TOLC"/>
    <property type="match status" value="1"/>
</dbReference>
<dbReference type="RefSeq" id="WP_196276431.1">
    <property type="nucleotide sequence ID" value="NZ_JADQDC010000009.1"/>
</dbReference>
<keyword evidence="3" id="KW-0813">Transport</keyword>
<dbReference type="Gene3D" id="1.20.1600.10">
    <property type="entry name" value="Outer membrane efflux proteins (OEP)"/>
    <property type="match status" value="1"/>
</dbReference>
<reference evidence="10 11" key="1">
    <citation type="submission" date="2020-11" db="EMBL/GenBank/DDBJ databases">
        <title>The genome sequence of Novosphingobium sp. 1Y9A.</title>
        <authorList>
            <person name="Liu Y."/>
        </authorList>
    </citation>
    <scope>NUCLEOTIDE SEQUENCE [LARGE SCALE GENOMIC DNA]</scope>
    <source>
        <strain evidence="10 11">1Y9A</strain>
    </source>
</reference>
<name>A0ABS0HJE2_9SPHN</name>
<dbReference type="NCBIfam" id="TIGR01844">
    <property type="entry name" value="type_I_sec_TolC"/>
    <property type="match status" value="1"/>
</dbReference>
<comment type="caution">
    <text evidence="10">The sequence shown here is derived from an EMBL/GenBank/DDBJ whole genome shotgun (WGS) entry which is preliminary data.</text>
</comment>